<dbReference type="EC" id="2.3.1.225" evidence="10"/>
<feature type="compositionally biased region" description="Low complexity" evidence="11">
    <location>
        <begin position="432"/>
        <end position="449"/>
    </location>
</feature>
<keyword evidence="5 10" id="KW-0472">Membrane</keyword>
<keyword evidence="14" id="KW-1185">Reference proteome</keyword>
<dbReference type="InterPro" id="IPR039859">
    <property type="entry name" value="PFA4/ZDH16/20/ERF2-like"/>
</dbReference>
<dbReference type="GO" id="GO:0016020">
    <property type="term" value="C:membrane"/>
    <property type="evidence" value="ECO:0007669"/>
    <property type="project" value="UniProtKB-SubCell"/>
</dbReference>
<organism evidence="13 14">
    <name type="scientific">Malassezia obtusa</name>
    <dbReference type="NCBI Taxonomy" id="76774"/>
    <lineage>
        <taxon>Eukaryota</taxon>
        <taxon>Fungi</taxon>
        <taxon>Dikarya</taxon>
        <taxon>Basidiomycota</taxon>
        <taxon>Ustilaginomycotina</taxon>
        <taxon>Malasseziomycetes</taxon>
        <taxon>Malasseziales</taxon>
        <taxon>Malasseziaceae</taxon>
        <taxon>Malassezia</taxon>
    </lineage>
</organism>
<evidence type="ECO:0000256" key="4">
    <source>
        <dbReference type="ARBA" id="ARBA00022989"/>
    </source>
</evidence>
<evidence type="ECO:0000256" key="2">
    <source>
        <dbReference type="ARBA" id="ARBA00022679"/>
    </source>
</evidence>
<keyword evidence="3 10" id="KW-0812">Transmembrane</keyword>
<dbReference type="Pfam" id="PF01529">
    <property type="entry name" value="DHHC"/>
    <property type="match status" value="1"/>
</dbReference>
<dbReference type="InterPro" id="IPR001594">
    <property type="entry name" value="Palmitoyltrfase_DHHC"/>
</dbReference>
<evidence type="ECO:0000256" key="6">
    <source>
        <dbReference type="ARBA" id="ARBA00023139"/>
    </source>
</evidence>
<evidence type="ECO:0000256" key="7">
    <source>
        <dbReference type="ARBA" id="ARBA00023288"/>
    </source>
</evidence>
<accession>A0AAF0DY36</accession>
<comment type="similarity">
    <text evidence="10">Belongs to the DHHC palmitoyltransferase family.</text>
</comment>
<evidence type="ECO:0000256" key="5">
    <source>
        <dbReference type="ARBA" id="ARBA00023136"/>
    </source>
</evidence>
<evidence type="ECO:0000256" key="8">
    <source>
        <dbReference type="ARBA" id="ARBA00023315"/>
    </source>
</evidence>
<evidence type="ECO:0000256" key="10">
    <source>
        <dbReference type="RuleBase" id="RU079119"/>
    </source>
</evidence>
<comment type="domain">
    <text evidence="10">The DHHC domain is required for palmitoyltransferase activity.</text>
</comment>
<feature type="region of interest" description="Disordered" evidence="11">
    <location>
        <begin position="431"/>
        <end position="492"/>
    </location>
</feature>
<proteinExistence type="inferred from homology"/>
<dbReference type="GO" id="GO:0019706">
    <property type="term" value="F:protein-cysteine S-palmitoyltransferase activity"/>
    <property type="evidence" value="ECO:0007669"/>
    <property type="project" value="UniProtKB-EC"/>
</dbReference>
<dbReference type="PROSITE" id="PS50216">
    <property type="entry name" value="DHHC"/>
    <property type="match status" value="1"/>
</dbReference>
<feature type="domain" description="Palmitoyltransferase DHHC" evidence="12">
    <location>
        <begin position="139"/>
        <end position="267"/>
    </location>
</feature>
<feature type="region of interest" description="Disordered" evidence="11">
    <location>
        <begin position="330"/>
        <end position="417"/>
    </location>
</feature>
<name>A0AAF0DY36_9BASI</name>
<evidence type="ECO:0000313" key="14">
    <source>
        <dbReference type="Proteomes" id="UP001214603"/>
    </source>
</evidence>
<feature type="transmembrane region" description="Helical" evidence="10">
    <location>
        <begin position="90"/>
        <end position="111"/>
    </location>
</feature>
<evidence type="ECO:0000259" key="12">
    <source>
        <dbReference type="Pfam" id="PF01529"/>
    </source>
</evidence>
<feature type="transmembrane region" description="Helical" evidence="10">
    <location>
        <begin position="228"/>
        <end position="252"/>
    </location>
</feature>
<evidence type="ECO:0000256" key="9">
    <source>
        <dbReference type="ARBA" id="ARBA00048048"/>
    </source>
</evidence>
<dbReference type="Proteomes" id="UP001214603">
    <property type="component" value="Chromosome 1"/>
</dbReference>
<sequence length="492" mass="55660">MDHDARLAAARAECRAEDSASDDDEAGEEVEMLDLRPPGLRVRPRALLSPQEGLWMTGVVLLMMLLHLVPQLFVMLPYYRITRSFTFEQLLRLLVPFNLLVAYMYLAYYQAACSDAGGVPFDWSPDAAMAEYGVELTAEHRRFCHKCDAFKPPRAHHCRQCKRCVLRMDHHCPWIGNCVGNHNQAHFMRLLMAVSVAGGYLLAMICLRVGDWWNTDWYLAPPSNTETVLIVLTFILGTPPVALTSLLMWYQWYLLAINTTTIETHEQDRVTRLIRRGQIPFFEFPFDVGVWRNLTDVFGPNVLTWLWPFAPPVHDGLLFPVRQPYPEAQFLWPPRDPRTSRRRHPLPDSAFTYGDEQLNPALQPTHTPGSAADLARRAQDSLNGPPGDEDDEEDTGPPLPPSRVRIRRGSEGFEIRPPQYSRMYLELHGSDPHAYAPDAHAAGAPADAPAPDEPHTPDAPGPKVVDIHAEDDEIPLGHLVRRHFAGQSRDLE</sequence>
<evidence type="ECO:0000313" key="13">
    <source>
        <dbReference type="EMBL" id="WFD02109.1"/>
    </source>
</evidence>
<feature type="transmembrane region" description="Helical" evidence="10">
    <location>
        <begin position="54"/>
        <end position="78"/>
    </location>
</feature>
<keyword evidence="8 10" id="KW-0012">Acyltransferase</keyword>
<keyword evidence="4 10" id="KW-1133">Transmembrane helix</keyword>
<reference evidence="13" key="1">
    <citation type="submission" date="2023-03" db="EMBL/GenBank/DDBJ databases">
        <title>Mating type loci evolution in Malassezia.</title>
        <authorList>
            <person name="Coelho M.A."/>
        </authorList>
    </citation>
    <scope>NUCLEOTIDE SEQUENCE</scope>
    <source>
        <strain evidence="13">CBS 7876</strain>
    </source>
</reference>
<dbReference type="PANTHER" id="PTHR12246">
    <property type="entry name" value="PALMITOYLTRANSFERASE ZDHHC16"/>
    <property type="match status" value="1"/>
</dbReference>
<dbReference type="AlphaFoldDB" id="A0AAF0DY36"/>
<dbReference type="EMBL" id="CP119934">
    <property type="protein sequence ID" value="WFD02109.1"/>
    <property type="molecule type" value="Genomic_DNA"/>
</dbReference>
<evidence type="ECO:0000256" key="1">
    <source>
        <dbReference type="ARBA" id="ARBA00004141"/>
    </source>
</evidence>
<keyword evidence="6" id="KW-0564">Palmitate</keyword>
<protein>
    <recommendedName>
        <fullName evidence="10">Palmitoyltransferase</fullName>
        <ecNumber evidence="10">2.3.1.225</ecNumber>
    </recommendedName>
</protein>
<keyword evidence="2 10" id="KW-0808">Transferase</keyword>
<comment type="catalytic activity">
    <reaction evidence="9 10">
        <text>L-cysteinyl-[protein] + hexadecanoyl-CoA = S-hexadecanoyl-L-cysteinyl-[protein] + CoA</text>
        <dbReference type="Rhea" id="RHEA:36683"/>
        <dbReference type="Rhea" id="RHEA-COMP:10131"/>
        <dbReference type="Rhea" id="RHEA-COMP:11032"/>
        <dbReference type="ChEBI" id="CHEBI:29950"/>
        <dbReference type="ChEBI" id="CHEBI:57287"/>
        <dbReference type="ChEBI" id="CHEBI:57379"/>
        <dbReference type="ChEBI" id="CHEBI:74151"/>
        <dbReference type="EC" id="2.3.1.225"/>
    </reaction>
</comment>
<keyword evidence="7" id="KW-0449">Lipoprotein</keyword>
<gene>
    <name evidence="13" type="primary">PFA4</name>
    <name evidence="13" type="ORF">MOBT1_000788</name>
</gene>
<evidence type="ECO:0000256" key="3">
    <source>
        <dbReference type="ARBA" id="ARBA00022692"/>
    </source>
</evidence>
<evidence type="ECO:0000256" key="11">
    <source>
        <dbReference type="SAM" id="MobiDB-lite"/>
    </source>
</evidence>
<comment type="subcellular location">
    <subcellularLocation>
        <location evidence="1">Membrane</location>
        <topology evidence="1">Multi-pass membrane protein</topology>
    </subcellularLocation>
</comment>
<feature type="transmembrane region" description="Helical" evidence="10">
    <location>
        <begin position="187"/>
        <end position="207"/>
    </location>
</feature>